<dbReference type="Gene3D" id="3.55.50.10">
    <property type="entry name" value="Baseplate protein-like domains"/>
    <property type="match status" value="1"/>
</dbReference>
<dbReference type="RefSeq" id="WP_173763428.1">
    <property type="nucleotide sequence ID" value="NZ_CP048836.1"/>
</dbReference>
<dbReference type="InterPro" id="IPR018769">
    <property type="entry name" value="VgrG2_DUF2345"/>
</dbReference>
<evidence type="ECO:0000259" key="3">
    <source>
        <dbReference type="Pfam" id="PF10106"/>
    </source>
</evidence>
<dbReference type="Pfam" id="PF04717">
    <property type="entry name" value="Phage_base_V"/>
    <property type="match status" value="1"/>
</dbReference>
<dbReference type="Proteomes" id="UP000501991">
    <property type="component" value="Chromosome"/>
</dbReference>
<protein>
    <submittedName>
        <fullName evidence="5">Type VI secretion system tip protein VgrG</fullName>
    </submittedName>
</protein>
<dbReference type="InterPro" id="IPR006531">
    <property type="entry name" value="Gp5/Vgr_OB"/>
</dbReference>
<dbReference type="InterPro" id="IPR028244">
    <property type="entry name" value="T6SS_Rhs_Vgr_dom"/>
</dbReference>
<accession>A0A6C1B1N3</accession>
<dbReference type="InterPro" id="IPR006533">
    <property type="entry name" value="T6SS_Vgr_RhsGE"/>
</dbReference>
<proteinExistence type="predicted"/>
<dbReference type="Pfam" id="PF05954">
    <property type="entry name" value="Phage_GPD"/>
    <property type="match status" value="1"/>
</dbReference>
<name>A0A6C1B1N3_9RHOO</name>
<feature type="domain" description="Putative type VI secretion system Rhs element associated Vgr" evidence="4">
    <location>
        <begin position="612"/>
        <end position="714"/>
    </location>
</feature>
<evidence type="ECO:0000313" key="5">
    <source>
        <dbReference type="EMBL" id="QID16260.1"/>
    </source>
</evidence>
<dbReference type="InterPro" id="IPR037026">
    <property type="entry name" value="Vgr_OB-fold_dom_sf"/>
</dbReference>
<evidence type="ECO:0000313" key="6">
    <source>
        <dbReference type="Proteomes" id="UP000501991"/>
    </source>
</evidence>
<keyword evidence="6" id="KW-1185">Reference proteome</keyword>
<dbReference type="Pfam" id="PF13296">
    <property type="entry name" value="T6SS_Vgr"/>
    <property type="match status" value="1"/>
</dbReference>
<dbReference type="EMBL" id="CP048836">
    <property type="protein sequence ID" value="QID16260.1"/>
    <property type="molecule type" value="Genomic_DNA"/>
</dbReference>
<dbReference type="Gene3D" id="2.40.50.230">
    <property type="entry name" value="Gp5 N-terminal domain"/>
    <property type="match status" value="1"/>
</dbReference>
<dbReference type="SUPFAM" id="SSF69255">
    <property type="entry name" value="gp5 N-terminal domain-like"/>
    <property type="match status" value="1"/>
</dbReference>
<evidence type="ECO:0000259" key="4">
    <source>
        <dbReference type="Pfam" id="PF13296"/>
    </source>
</evidence>
<gene>
    <name evidence="5" type="ORF">G3580_00645</name>
</gene>
<dbReference type="AlphaFoldDB" id="A0A6C1B1N3"/>
<dbReference type="Gene3D" id="2.30.110.50">
    <property type="match status" value="1"/>
</dbReference>
<reference evidence="5 6" key="1">
    <citation type="submission" date="2020-02" db="EMBL/GenBank/DDBJ databases">
        <title>Nitrogenibacter mangrovi gen. nov., sp. nov. isolated from mangrove sediment, a denitrifying betaproteobacterium.</title>
        <authorList>
            <person name="Liao H."/>
            <person name="Tian Y."/>
        </authorList>
    </citation>
    <scope>NUCLEOTIDE SEQUENCE [LARGE SCALE GENOMIC DNA]</scope>
    <source>
        <strain evidence="5 6">M9-3-2</strain>
    </source>
</reference>
<dbReference type="KEGG" id="azq:G3580_00645"/>
<dbReference type="SUPFAM" id="SSF69279">
    <property type="entry name" value="Phage tail proteins"/>
    <property type="match status" value="2"/>
</dbReference>
<feature type="region of interest" description="Disordered" evidence="1">
    <location>
        <begin position="534"/>
        <end position="594"/>
    </location>
</feature>
<dbReference type="Gene3D" id="4.10.220.110">
    <property type="match status" value="1"/>
</dbReference>
<evidence type="ECO:0000256" key="1">
    <source>
        <dbReference type="SAM" id="MobiDB-lite"/>
    </source>
</evidence>
<evidence type="ECO:0000259" key="2">
    <source>
        <dbReference type="Pfam" id="PF04717"/>
    </source>
</evidence>
<sequence>MLPAFTSDTRLFELSWHASGPPVLVEAWWGREALSQGFELCVDVLSTDAHIALKRFLGRAVTLWSVLPDGHRQGRSALVRAAFALGADGGFGRYRLVLVPWVWCLTQTRNNRVFQDKRVEQIVEQVFAGYHDVAAWQWGEEVEAFLARVRPRSYCVQYGETDYAFVSRLLAEEGIGWCVEEDEAAPAGHRMRLFADSARFAEDVQSAAGDIRFHRADSQEDSDAIVALGAHRRLGVGVGATLSYDYKAKAAVAASLPSRQRPGGPNAPVLEDYDDAGLYAYADRTEAEHYAALGLEAREARFKHFVGRGSVRSFRPGHAFTLAESPLDALIASPEDATDAAATRFALRETLHVGINNLSGEAMAAVARRLSASQRTEAWEYTEPTPDIAHAPRILDAAVLALAEQRGYANRFEAQRLSVPWRAVLEDGTGARLNPRPTAPGPMSAIVVGPRGEAHPSGADELYCDRYGRIKVRFHWQEGREADDQLTCWLRVASRQAGAGMGWHSLPRIGQEVLVGFMNDDIDRPVVIGALYNGRGEGGIRPTPGGDTSGEADRSAADAIFDQATDHSPSGQGNLAAGNSPAWHGGAADSHGHPAALTGIKTKEFGAHGRFAGHNQLVFDDTDEQQRIQLKSTESASEFNLGHLIHQADNYRGSFRGTGIELRTDAWGALRAGSGLLMSTWAKGSPSEPAGDNSAGMALLRQAGTLARTLSNAARTHQTVQLASAIGTSGAGRSHIDPDAAPIDALHTVASGMVDSTRFDTARADAADKRTATGPNAVPHLLEPAIVQAARAGLAMVAGQHLQWTVGETATVMSGQDTNLAVAGKTRIHTGQAIGLLAGAISAGDQNTGIQLIAAKGDIDLQAQSDAMKFQAKQDLKLVSASANIDFAAAKKVVLSVGGGASITIDGGITVQCPGTITVHASAKSFSGPTSLSYDAPAFMPPDGFHAQPVLSWEGMDAPVVNRRFRATLEDGRVVEGRTDAHGRAAIAETAGFQHASVEILPDDD</sequence>
<dbReference type="Pfam" id="PF10106">
    <property type="entry name" value="DUF2345"/>
    <property type="match status" value="1"/>
</dbReference>
<feature type="domain" description="Gp5/Type VI secretion system Vgr protein OB-fold" evidence="2">
    <location>
        <begin position="466"/>
        <end position="532"/>
    </location>
</feature>
<dbReference type="NCBIfam" id="TIGR01646">
    <property type="entry name" value="vgr_GE"/>
    <property type="match status" value="1"/>
</dbReference>
<feature type="domain" description="DUF2345" evidence="3">
    <location>
        <begin position="775"/>
        <end position="929"/>
    </location>
</feature>
<organism evidence="5 6">
    <name type="scientific">Nitrogeniibacter mangrovi</name>
    <dbReference type="NCBI Taxonomy" id="2016596"/>
    <lineage>
        <taxon>Bacteria</taxon>
        <taxon>Pseudomonadati</taxon>
        <taxon>Pseudomonadota</taxon>
        <taxon>Betaproteobacteria</taxon>
        <taxon>Rhodocyclales</taxon>
        <taxon>Zoogloeaceae</taxon>
        <taxon>Nitrogeniibacter</taxon>
    </lineage>
</organism>